<sequence length="145" mass="15912">MARIKNAKTKYFVAEIVDGAGEPVWKRLSKWITNVSDDGSDNTEEQGDYDGDGNEKTVVLGYSEAYTFEGTHDREDEAQNLIVAKRRTPENRGIMFKIEIPDTETAIGKATVSEIKGSAGGGDATEFPAFACRIAYDETPKVTKP</sequence>
<reference evidence="2 3" key="1">
    <citation type="journal article" date="2014" name="Appl. Environ. Microbiol.">
        <title>Comparative genomic and morphological analysis of Listeria phages isolated from farm environments.</title>
        <authorList>
            <person name="Denes T."/>
            <person name="Vongkamjan K."/>
            <person name="Ackermann H.W."/>
            <person name="Moreno Switt A.I."/>
            <person name="Wiedmann M."/>
            <person name="den Bakker H.C."/>
        </authorList>
    </citation>
    <scope>NUCLEOTIDE SEQUENCE [LARGE SCALE GENOMIC DNA]</scope>
</reference>
<dbReference type="RefSeq" id="YP_009044682.1">
    <property type="nucleotide sequence ID" value="NC_024384.1"/>
</dbReference>
<evidence type="ECO:0000313" key="2">
    <source>
        <dbReference type="EMBL" id="AHL18742.1"/>
    </source>
</evidence>
<accession>A0A059T6D6</accession>
<dbReference type="GeneID" id="19735793"/>
<dbReference type="Proteomes" id="UP000026992">
    <property type="component" value="Segment"/>
</dbReference>
<name>A0A059T6D6_9CAUD</name>
<proteinExistence type="predicted"/>
<feature type="compositionally biased region" description="Acidic residues" evidence="1">
    <location>
        <begin position="38"/>
        <end position="52"/>
    </location>
</feature>
<dbReference type="EMBL" id="KJ094022">
    <property type="protein sequence ID" value="AHL18742.1"/>
    <property type="molecule type" value="Genomic_DNA"/>
</dbReference>
<keyword evidence="3" id="KW-1185">Reference proteome</keyword>
<organism evidence="2 3">
    <name type="scientific">Listeria phage LP-030-3</name>
    <dbReference type="NCBI Taxonomy" id="1458852"/>
    <lineage>
        <taxon>Viruses</taxon>
        <taxon>Duplodnaviria</taxon>
        <taxon>Heunggongvirae</taxon>
        <taxon>Uroviricota</taxon>
        <taxon>Caudoviricetes</taxon>
        <taxon>Aquingentivirus</taxon>
        <taxon>Aquingentivirus LP0303</taxon>
    </lineage>
</organism>
<dbReference type="SMR" id="A0A059T6D6"/>
<dbReference type="KEGG" id="vg:19735793"/>
<evidence type="ECO:0000256" key="1">
    <source>
        <dbReference type="SAM" id="MobiDB-lite"/>
    </source>
</evidence>
<dbReference type="OrthoDB" id="12631at10239"/>
<dbReference type="NCBIfam" id="NF047353">
    <property type="entry name" value="tube_lmo2291"/>
    <property type="match status" value="1"/>
</dbReference>
<evidence type="ECO:0000313" key="3">
    <source>
        <dbReference type="Proteomes" id="UP000026992"/>
    </source>
</evidence>
<feature type="region of interest" description="Disordered" evidence="1">
    <location>
        <begin position="35"/>
        <end position="54"/>
    </location>
</feature>
<gene>
    <name evidence="2" type="ORF">LP030-3_036</name>
</gene>
<protein>
    <submittedName>
        <fullName evidence="2">Major tail shaft protein</fullName>
    </submittedName>
</protein>